<sequence>MTAASADTPPRGALSHIRVLDLSRVLAGPWAAQTLGDLGAEIIKVERPETGDDTRTWGPPYLKDAQGEPTRDAAYYLCTNRNKKSIAVDLSSAEGQQLVRDLALQCDVLIENFKVGSLQQYGLDYDTLHAIHPRLVYCSVTGFGQTGPYAQRAGYDFLIQGMGGLMSITGQPDGTAGAGPMKVGVALTDILTGLYASTSILAALQAREVTGRGQHIDLALLDVGVACLANQSMNYLHSGVAPRRMGNAHPNTVPYQDFPTADGHMILAMGNDGQFARFCKTAGRPEWAGDARFVTNAARVQNRVALIELMRALTVTRSTREWVALLESAGVPCGPINTLADVFEDPQVQARGMQIHMDHAARDDVALVASPIRMSDTPVQYRLAPPLLGQHTREVLGDMLALDEETLTSLFEKGVLA</sequence>
<accession>A0A2T7UFZ8</accession>
<dbReference type="InterPro" id="IPR050483">
    <property type="entry name" value="CoA-transferase_III_domain"/>
</dbReference>
<evidence type="ECO:0000256" key="1">
    <source>
        <dbReference type="ARBA" id="ARBA00022679"/>
    </source>
</evidence>
<protein>
    <submittedName>
        <fullName evidence="2">CoA transferase</fullName>
    </submittedName>
</protein>
<evidence type="ECO:0000313" key="2">
    <source>
        <dbReference type="EMBL" id="PVE43521.1"/>
    </source>
</evidence>
<dbReference type="AlphaFoldDB" id="A0A2T7UFZ8"/>
<dbReference type="Proteomes" id="UP000037507">
    <property type="component" value="Unassembled WGS sequence"/>
</dbReference>
<keyword evidence="1 2" id="KW-0808">Transferase</keyword>
<dbReference type="Gene3D" id="3.30.1540.10">
    <property type="entry name" value="formyl-coa transferase, domain 3"/>
    <property type="match status" value="1"/>
</dbReference>
<dbReference type="InterPro" id="IPR003673">
    <property type="entry name" value="CoA-Trfase_fam_III"/>
</dbReference>
<dbReference type="PANTHER" id="PTHR48207:SF3">
    <property type="entry name" value="SUCCINATE--HYDROXYMETHYLGLUTARATE COA-TRANSFERASE"/>
    <property type="match status" value="1"/>
</dbReference>
<dbReference type="EMBL" id="LFYT02000005">
    <property type="protein sequence ID" value="PVE43521.1"/>
    <property type="molecule type" value="Genomic_DNA"/>
</dbReference>
<dbReference type="OrthoDB" id="5294844at2"/>
<dbReference type="InterPro" id="IPR023606">
    <property type="entry name" value="CoA-Trfase_III_dom_1_sf"/>
</dbReference>
<organism evidence="2 3">
    <name type="scientific">Limnohabitans planktonicus II-D5</name>
    <dbReference type="NCBI Taxonomy" id="1293045"/>
    <lineage>
        <taxon>Bacteria</taxon>
        <taxon>Pseudomonadati</taxon>
        <taxon>Pseudomonadota</taxon>
        <taxon>Betaproteobacteria</taxon>
        <taxon>Burkholderiales</taxon>
        <taxon>Comamonadaceae</taxon>
        <taxon>Limnohabitans</taxon>
    </lineage>
</organism>
<proteinExistence type="predicted"/>
<evidence type="ECO:0000313" key="3">
    <source>
        <dbReference type="Proteomes" id="UP000037507"/>
    </source>
</evidence>
<dbReference type="RefSeq" id="WP_053169983.1">
    <property type="nucleotide sequence ID" value="NZ_LFYT02000005.1"/>
</dbReference>
<dbReference type="PANTHER" id="PTHR48207">
    <property type="entry name" value="SUCCINATE--HYDROXYMETHYLGLUTARATE COA-TRANSFERASE"/>
    <property type="match status" value="1"/>
</dbReference>
<dbReference type="Gene3D" id="3.40.50.10540">
    <property type="entry name" value="Crotonobetainyl-coa:carnitine coa-transferase, domain 1"/>
    <property type="match status" value="1"/>
</dbReference>
<keyword evidence="3" id="KW-1185">Reference proteome</keyword>
<name>A0A2T7UFZ8_9BURK</name>
<dbReference type="InterPro" id="IPR044855">
    <property type="entry name" value="CoA-Trfase_III_dom3_sf"/>
</dbReference>
<dbReference type="SUPFAM" id="SSF89796">
    <property type="entry name" value="CoA-transferase family III (CaiB/BaiF)"/>
    <property type="match status" value="1"/>
</dbReference>
<dbReference type="Pfam" id="PF02515">
    <property type="entry name" value="CoA_transf_3"/>
    <property type="match status" value="1"/>
</dbReference>
<gene>
    <name evidence="2" type="ORF">H663_005815</name>
</gene>
<comment type="caution">
    <text evidence="2">The sequence shown here is derived from an EMBL/GenBank/DDBJ whole genome shotgun (WGS) entry which is preliminary data.</text>
</comment>
<dbReference type="GO" id="GO:0008410">
    <property type="term" value="F:CoA-transferase activity"/>
    <property type="evidence" value="ECO:0007669"/>
    <property type="project" value="TreeGrafter"/>
</dbReference>
<reference evidence="2" key="1">
    <citation type="submission" date="2017-04" db="EMBL/GenBank/DDBJ databases">
        <title>Unexpected and diverse lifestyles within the genus Limnohabitans.</title>
        <authorList>
            <person name="Kasalicky V."/>
            <person name="Mehrshad M."/>
            <person name="Andrei S.-A."/>
            <person name="Salcher M."/>
            <person name="Kratochvilova H."/>
            <person name="Simek K."/>
            <person name="Ghai R."/>
        </authorList>
    </citation>
    <scope>NUCLEOTIDE SEQUENCE [LARGE SCALE GENOMIC DNA]</scope>
    <source>
        <strain evidence="2">II-D5</strain>
    </source>
</reference>
<dbReference type="STRING" id="1293045.H663_03760"/>